<gene>
    <name evidence="2" type="ORF">KHLLAP_LOCUS4019</name>
</gene>
<comment type="caution">
    <text evidence="2">The sequence shown here is derived from an EMBL/GenBank/DDBJ whole genome shotgun (WGS) entry which is preliminary data.</text>
</comment>
<keyword evidence="3" id="KW-1185">Reference proteome</keyword>
<feature type="compositionally biased region" description="Low complexity" evidence="1">
    <location>
        <begin position="1"/>
        <end position="20"/>
    </location>
</feature>
<reference evidence="2" key="1">
    <citation type="submission" date="2023-10" db="EMBL/GenBank/DDBJ databases">
        <authorList>
            <person name="Hackl T."/>
        </authorList>
    </citation>
    <scope>NUCLEOTIDE SEQUENCE</scope>
</reference>
<dbReference type="EMBL" id="CAUWAG010000006">
    <property type="protein sequence ID" value="CAJ2503551.1"/>
    <property type="molecule type" value="Genomic_DNA"/>
</dbReference>
<evidence type="ECO:0000313" key="3">
    <source>
        <dbReference type="Proteomes" id="UP001295740"/>
    </source>
</evidence>
<evidence type="ECO:0000256" key="1">
    <source>
        <dbReference type="SAM" id="MobiDB-lite"/>
    </source>
</evidence>
<sequence length="90" mass="9751">MPSQSSYSVSFSSYSSFSSSTNNGQAQRTAYAERSYTDGSGTTTERLSQLPGQAPVHERVEQPSGGRRQVQGAQVSTQNRIQDVTDADEE</sequence>
<organism evidence="2 3">
    <name type="scientific">Anthostomella pinea</name>
    <dbReference type="NCBI Taxonomy" id="933095"/>
    <lineage>
        <taxon>Eukaryota</taxon>
        <taxon>Fungi</taxon>
        <taxon>Dikarya</taxon>
        <taxon>Ascomycota</taxon>
        <taxon>Pezizomycotina</taxon>
        <taxon>Sordariomycetes</taxon>
        <taxon>Xylariomycetidae</taxon>
        <taxon>Xylariales</taxon>
        <taxon>Xylariaceae</taxon>
        <taxon>Anthostomella</taxon>
    </lineage>
</organism>
<feature type="compositionally biased region" description="Polar residues" evidence="1">
    <location>
        <begin position="71"/>
        <end position="82"/>
    </location>
</feature>
<feature type="region of interest" description="Disordered" evidence="1">
    <location>
        <begin position="1"/>
        <end position="90"/>
    </location>
</feature>
<feature type="compositionally biased region" description="Polar residues" evidence="1">
    <location>
        <begin position="37"/>
        <end position="51"/>
    </location>
</feature>
<dbReference type="AlphaFoldDB" id="A0AAI8VES7"/>
<evidence type="ECO:0000313" key="2">
    <source>
        <dbReference type="EMBL" id="CAJ2503551.1"/>
    </source>
</evidence>
<name>A0AAI8VES7_9PEZI</name>
<proteinExistence type="predicted"/>
<accession>A0AAI8VES7</accession>
<protein>
    <submittedName>
        <fullName evidence="2">Uu.00g109450.m01.CDS01</fullName>
    </submittedName>
</protein>
<dbReference type="Proteomes" id="UP001295740">
    <property type="component" value="Unassembled WGS sequence"/>
</dbReference>